<accession>A0A0L0GEL6</accession>
<dbReference type="RefSeq" id="XP_014161236.1">
    <property type="nucleotide sequence ID" value="XM_014305761.1"/>
</dbReference>
<evidence type="ECO:0000313" key="1">
    <source>
        <dbReference type="EMBL" id="KNC87334.1"/>
    </source>
</evidence>
<dbReference type="Proteomes" id="UP000054560">
    <property type="component" value="Unassembled WGS sequence"/>
</dbReference>
<dbReference type="EMBL" id="KQ241613">
    <property type="protein sequence ID" value="KNC87334.1"/>
    <property type="molecule type" value="Genomic_DNA"/>
</dbReference>
<dbReference type="AlphaFoldDB" id="A0A0L0GEL6"/>
<gene>
    <name evidence="1" type="ORF">SARC_00525</name>
</gene>
<organism evidence="1 2">
    <name type="scientific">Sphaeroforma arctica JP610</name>
    <dbReference type="NCBI Taxonomy" id="667725"/>
    <lineage>
        <taxon>Eukaryota</taxon>
        <taxon>Ichthyosporea</taxon>
        <taxon>Ichthyophonida</taxon>
        <taxon>Sphaeroforma</taxon>
    </lineage>
</organism>
<dbReference type="GeneID" id="25901029"/>
<reference evidence="1 2" key="1">
    <citation type="submission" date="2011-02" db="EMBL/GenBank/DDBJ databases">
        <title>The Genome Sequence of Sphaeroforma arctica JP610.</title>
        <authorList>
            <consortium name="The Broad Institute Genome Sequencing Platform"/>
            <person name="Russ C."/>
            <person name="Cuomo C."/>
            <person name="Young S.K."/>
            <person name="Zeng Q."/>
            <person name="Gargeya S."/>
            <person name="Alvarado L."/>
            <person name="Berlin A."/>
            <person name="Chapman S.B."/>
            <person name="Chen Z."/>
            <person name="Freedman E."/>
            <person name="Gellesch M."/>
            <person name="Goldberg J."/>
            <person name="Griggs A."/>
            <person name="Gujja S."/>
            <person name="Heilman E."/>
            <person name="Heiman D."/>
            <person name="Howarth C."/>
            <person name="Mehta T."/>
            <person name="Neiman D."/>
            <person name="Pearson M."/>
            <person name="Roberts A."/>
            <person name="Saif S."/>
            <person name="Shea T."/>
            <person name="Shenoy N."/>
            <person name="Sisk P."/>
            <person name="Stolte C."/>
            <person name="Sykes S."/>
            <person name="White J."/>
            <person name="Yandava C."/>
            <person name="Burger G."/>
            <person name="Gray M.W."/>
            <person name="Holland P.W.H."/>
            <person name="King N."/>
            <person name="Lang F.B.F."/>
            <person name="Roger A.J."/>
            <person name="Ruiz-Trillo I."/>
            <person name="Haas B."/>
            <person name="Nusbaum C."/>
            <person name="Birren B."/>
        </authorList>
    </citation>
    <scope>NUCLEOTIDE SEQUENCE [LARGE SCALE GENOMIC DNA]</scope>
    <source>
        <strain evidence="1 2">JP610</strain>
    </source>
</reference>
<feature type="non-terminal residue" evidence="1">
    <location>
        <position position="1"/>
    </location>
</feature>
<sequence>VYDKYQFDLFEAQLEQPPVPAGPTPTNEQAIGGTLDAMAQNKTNVVVIWRYASGSEICTC</sequence>
<proteinExistence type="predicted"/>
<protein>
    <submittedName>
        <fullName evidence="1">Uncharacterized protein</fullName>
    </submittedName>
</protein>
<keyword evidence="2" id="KW-1185">Reference proteome</keyword>
<name>A0A0L0GEL6_9EUKA</name>
<evidence type="ECO:0000313" key="2">
    <source>
        <dbReference type="Proteomes" id="UP000054560"/>
    </source>
</evidence>